<dbReference type="InterPro" id="IPR011042">
    <property type="entry name" value="6-blade_b-propeller_TolB-like"/>
</dbReference>
<dbReference type="PANTHER" id="PTHR19328:SF75">
    <property type="entry name" value="ALDOSE SUGAR DEHYDROGENASE YLII"/>
    <property type="match status" value="1"/>
</dbReference>
<dbReference type="Pfam" id="PF07995">
    <property type="entry name" value="GSDH"/>
    <property type="match status" value="1"/>
</dbReference>
<accession>A0ABW7H6C1</accession>
<reference evidence="3 4" key="1">
    <citation type="submission" date="2024-08" db="EMBL/GenBank/DDBJ databases">
        <authorList>
            <person name="Lu H."/>
        </authorList>
    </citation>
    <scope>NUCLEOTIDE SEQUENCE [LARGE SCALE GENOMIC DNA]</scope>
    <source>
        <strain evidence="3 4">BYS78W</strain>
    </source>
</reference>
<dbReference type="RefSeq" id="WP_394406081.1">
    <property type="nucleotide sequence ID" value="NZ_JBIGIC010000001.1"/>
</dbReference>
<feature type="signal peptide" evidence="1">
    <location>
        <begin position="1"/>
        <end position="19"/>
    </location>
</feature>
<evidence type="ECO:0000313" key="4">
    <source>
        <dbReference type="Proteomes" id="UP001606134"/>
    </source>
</evidence>
<evidence type="ECO:0000259" key="2">
    <source>
        <dbReference type="Pfam" id="PF07995"/>
    </source>
</evidence>
<keyword evidence="4" id="KW-1185">Reference proteome</keyword>
<evidence type="ECO:0000256" key="1">
    <source>
        <dbReference type="SAM" id="SignalP"/>
    </source>
</evidence>
<keyword evidence="1" id="KW-0732">Signal</keyword>
<comment type="caution">
    <text evidence="3">The sequence shown here is derived from an EMBL/GenBank/DDBJ whole genome shotgun (WGS) entry which is preliminary data.</text>
</comment>
<dbReference type="InterPro" id="IPR012938">
    <property type="entry name" value="Glc/Sorbosone_DH"/>
</dbReference>
<dbReference type="GO" id="GO:0016491">
    <property type="term" value="F:oxidoreductase activity"/>
    <property type="evidence" value="ECO:0007669"/>
    <property type="project" value="UniProtKB-KW"/>
</dbReference>
<keyword evidence="3" id="KW-0560">Oxidoreductase</keyword>
<proteinExistence type="predicted"/>
<dbReference type="Gene3D" id="2.120.10.30">
    <property type="entry name" value="TolB, C-terminal domain"/>
    <property type="match status" value="1"/>
</dbReference>
<dbReference type="InterPro" id="IPR011041">
    <property type="entry name" value="Quinoprot_gluc/sorb_DH_b-prop"/>
</dbReference>
<dbReference type="PANTHER" id="PTHR19328">
    <property type="entry name" value="HEDGEHOG-INTERACTING PROTEIN"/>
    <property type="match status" value="1"/>
</dbReference>
<gene>
    <name evidence="3" type="ORF">ACG04R_02135</name>
</gene>
<dbReference type="Proteomes" id="UP001606134">
    <property type="component" value="Unassembled WGS sequence"/>
</dbReference>
<organism evidence="3 4">
    <name type="scientific">Pelomonas candidula</name>
    <dbReference type="NCBI Taxonomy" id="3299025"/>
    <lineage>
        <taxon>Bacteria</taxon>
        <taxon>Pseudomonadati</taxon>
        <taxon>Pseudomonadota</taxon>
        <taxon>Betaproteobacteria</taxon>
        <taxon>Burkholderiales</taxon>
        <taxon>Sphaerotilaceae</taxon>
        <taxon>Roseateles</taxon>
    </lineage>
</organism>
<feature type="domain" description="Glucose/Sorbosone dehydrogenase" evidence="2">
    <location>
        <begin position="30"/>
        <end position="361"/>
    </location>
</feature>
<dbReference type="EC" id="1.1.5.-" evidence="3"/>
<feature type="chain" id="PRO_5047542743" evidence="1">
    <location>
        <begin position="20"/>
        <end position="364"/>
    </location>
</feature>
<evidence type="ECO:0000313" key="3">
    <source>
        <dbReference type="EMBL" id="MFG6485451.1"/>
    </source>
</evidence>
<dbReference type="EMBL" id="JBIGIC010000001">
    <property type="protein sequence ID" value="MFG6485451.1"/>
    <property type="molecule type" value="Genomic_DNA"/>
</dbReference>
<name>A0ABW7H6C1_9BURK</name>
<dbReference type="SUPFAM" id="SSF50952">
    <property type="entry name" value="Soluble quinoprotein glucose dehydrogenase"/>
    <property type="match status" value="1"/>
</dbReference>
<protein>
    <submittedName>
        <fullName evidence="3">PQQ-dependent sugar dehydrogenase</fullName>
        <ecNumber evidence="3">1.1.5.-</ecNumber>
    </submittedName>
</protein>
<sequence>MNTRALLLATALVASAAHAAPQLETVVEGLKTPWAVAFLPDGQFLITERDGTMRTAKAGGKPGAPIQGVPAVVAEGQGGLLDVQLDSDFARNRTIYFCFAEAGADKSTNSTALARAKLSDDLKRLTDVKVIFSQQPKVDSKLHFGCRIAESPDGKLFLSLGERFKFMQSAQTLDNHLGKVVRINKDGSVPADNPFVKTPGALPEIWTYGHRNSQGLTFDEKGRLWELEHGPQGGDELNLLSPKLNYGWPVITYGENYGGGKIGDGIFAKAGMEQPLVKWVPSIAPSGLTKLRSAKYGPAWQGNFFVGSLKFGYLERVKLDANNRPVEQEKLFEGAGRMRDVREGPDGLLYLLLETSGRLVRVKP</sequence>